<dbReference type="Pfam" id="PF08378">
    <property type="entry name" value="NERD"/>
    <property type="match status" value="1"/>
</dbReference>
<dbReference type="Gene3D" id="1.10.510.10">
    <property type="entry name" value="Transferase(Phosphotransferase) domain 1"/>
    <property type="match status" value="2"/>
</dbReference>
<feature type="region of interest" description="Disordered" evidence="7">
    <location>
        <begin position="809"/>
        <end position="832"/>
    </location>
</feature>
<keyword evidence="3" id="KW-0808">Transferase</keyword>
<organism evidence="10 11">
    <name type="scientific">Rhodococcoides kroppenstedtii</name>
    <dbReference type="NCBI Taxonomy" id="293050"/>
    <lineage>
        <taxon>Bacteria</taxon>
        <taxon>Bacillati</taxon>
        <taxon>Actinomycetota</taxon>
        <taxon>Actinomycetes</taxon>
        <taxon>Mycobacteriales</taxon>
        <taxon>Nocardiaceae</taxon>
        <taxon>Rhodococcoides</taxon>
    </lineage>
</organism>
<sequence length="1368" mass="147211">MAYVNDRWVEVSKSAFAHETAGLELIRTLLPNSSPYRAWTNFEFMDNHGQWHEIDALVLGRRRLHLVELKSYTGVLQGNENSWVRTTPGGRTHTQRSPLLITRRKAQRLATRIEEEARKVAVENGLDPEKVRRALPFVQESVFLHGSPFTTDLSDLAKSSLFGPDGSEQKTGLPGLSNRLLEPPTDSRRVDEDLSVIIALALKNLGISRRTERDAGSWTITGTPIASGEDWQEWPAKQKVTQELGRARIVSLRRGTPANARDAAYRKFEREYSLLSALRHESIVAPRDLVQDDDGNTVIVYPETPGYEPLDLALTTRSLTAEQQLRILTDISEAVGYAHRNSVAHRGLGPSTVLIHTEKLDKGQISVRLADWSWAGRVHSGDTRAVTVLGTSIATGTAPSDDVYQAPEDRWAVDGDRMALDVFSLGALAYFLLSGGQPPARDRGALLERLRRENGLDLAASGGRFVDEQVRALVLRATHPAVTKRVGTDPKSGQPSFGAQQFASELNAFRHRQLPAVELEIDPLNPTPGALLSGRFEVVKVLGSGSTARGVLVQDRNHDDALRVLKIGLDDSAVDRLRDEAEVLSTIAALAPPVPGVVTLFEGPLDLAENRVALLLSHGGDQTLADVVRYTPLGEAQLERWGKELLDTVVALDAAGITHRDIKPANLGLARTEGKPRGSTVRLALFDFSLSRASVDQLDAGTPPYRDPFLGSGLRTAFDSSAERYSVGVVLFEMATASTPQYGDGISDPGALQDEVTVAPEMFTAGGLSRSRAEALVDFFRTALARDARSRFETSSAMRDAWTAVFAANTKPNGRPTNPAKPSVPRASDSAPASITSLRNLMSEFVKTAGAKPATIRRQVVELVLGSHAQAPDDAFVTYQELASLVGVTSGRVAQIFGDFDSIWAKNPALDTTVRDLIGRMTVVLESSGGASTPDLLARELIRDMSSEGVDRPGRAGFGLVRLLLASQGSTVESDDGVDHTLHMIRRRESRSVAMIATAAIPRRLPAALAAEAERLVTEAASQGIHVVGPPDAETSLRAVAAGVLDVAPFDIEIPGHVLVRIATAGSAVAALSARDELHSRTLRPDDSLGILLRGLSTSDSFDRSELESRLAARFPALTDTVPRRPGLDALVGRLVPGLHWDEAARRYVFGQAPNLASHVPTRHTRTAVLAHQAPGTDHLDAVLRASIQDRTFRALGVPLGSTDEVAAALVSLYGALHIDVTELLLTHLRGQARKAAISWANILAADAGAANDRSNLRGFVADSIPVLLDAVNDAGAPVVLTDLSTLAAYGQLGVLRTWADLSSPPTHAIWALIPQRPESGGLPGSVVDGVPMALNSPEQFVQFGRRDVASLLTRTPSTSPASIEETS</sequence>
<dbReference type="InterPro" id="IPR011528">
    <property type="entry name" value="NERD"/>
</dbReference>
<dbReference type="InterPro" id="IPR000719">
    <property type="entry name" value="Prot_kinase_dom"/>
</dbReference>
<dbReference type="SMART" id="SM00220">
    <property type="entry name" value="S_TKc"/>
    <property type="match status" value="1"/>
</dbReference>
<dbReference type="EMBL" id="FOJN01000010">
    <property type="protein sequence ID" value="SFA56417.1"/>
    <property type="molecule type" value="Genomic_DNA"/>
</dbReference>
<evidence type="ECO:0000256" key="4">
    <source>
        <dbReference type="ARBA" id="ARBA00022741"/>
    </source>
</evidence>
<reference evidence="10 11" key="1">
    <citation type="submission" date="2016-10" db="EMBL/GenBank/DDBJ databases">
        <authorList>
            <person name="de Groot N.N."/>
        </authorList>
    </citation>
    <scope>NUCLEOTIDE SEQUENCE [LARGE SCALE GENOMIC DNA]</scope>
    <source>
        <strain evidence="10 11">DSM 44908</strain>
    </source>
</reference>
<dbReference type="Proteomes" id="UP000182054">
    <property type="component" value="Unassembled WGS sequence"/>
</dbReference>
<evidence type="ECO:0000256" key="3">
    <source>
        <dbReference type="ARBA" id="ARBA00022679"/>
    </source>
</evidence>
<dbReference type="GO" id="GO:0004674">
    <property type="term" value="F:protein serine/threonine kinase activity"/>
    <property type="evidence" value="ECO:0007669"/>
    <property type="project" value="UniProtKB-KW"/>
</dbReference>
<dbReference type="RefSeq" id="WP_068365412.1">
    <property type="nucleotide sequence ID" value="NZ_FOJN01000010.1"/>
</dbReference>
<evidence type="ECO:0000256" key="5">
    <source>
        <dbReference type="ARBA" id="ARBA00022777"/>
    </source>
</evidence>
<dbReference type="PANTHER" id="PTHR43289">
    <property type="entry name" value="MITOGEN-ACTIVATED PROTEIN KINASE KINASE KINASE 20-RELATED"/>
    <property type="match status" value="1"/>
</dbReference>
<dbReference type="PROSITE" id="PS50011">
    <property type="entry name" value="PROTEIN_KINASE_DOM"/>
    <property type="match status" value="2"/>
</dbReference>
<evidence type="ECO:0000259" key="8">
    <source>
        <dbReference type="PROSITE" id="PS50011"/>
    </source>
</evidence>
<dbReference type="SUPFAM" id="SSF56112">
    <property type="entry name" value="Protein kinase-like (PK-like)"/>
    <property type="match status" value="2"/>
</dbReference>
<evidence type="ECO:0000259" key="9">
    <source>
        <dbReference type="PROSITE" id="PS50965"/>
    </source>
</evidence>
<evidence type="ECO:0000256" key="2">
    <source>
        <dbReference type="ARBA" id="ARBA00022527"/>
    </source>
</evidence>
<dbReference type="GeneID" id="85486571"/>
<evidence type="ECO:0000256" key="7">
    <source>
        <dbReference type="SAM" id="MobiDB-lite"/>
    </source>
</evidence>
<proteinExistence type="predicted"/>
<keyword evidence="2 10" id="KW-0723">Serine/threonine-protein kinase</keyword>
<dbReference type="PROSITE" id="PS50965">
    <property type="entry name" value="NERD"/>
    <property type="match status" value="1"/>
</dbReference>
<feature type="region of interest" description="Disordered" evidence="7">
    <location>
        <begin position="160"/>
        <end position="186"/>
    </location>
</feature>
<dbReference type="GO" id="GO:0005524">
    <property type="term" value="F:ATP binding"/>
    <property type="evidence" value="ECO:0007669"/>
    <property type="project" value="UniProtKB-KW"/>
</dbReference>
<keyword evidence="5 10" id="KW-0418">Kinase</keyword>
<keyword evidence="6" id="KW-0067">ATP-binding</keyword>
<dbReference type="OrthoDB" id="3404503at2"/>
<gene>
    <name evidence="10" type="ORF">SAMN05444374_110135</name>
</gene>
<evidence type="ECO:0000313" key="10">
    <source>
        <dbReference type="EMBL" id="SFA56417.1"/>
    </source>
</evidence>
<feature type="domain" description="Protein kinase" evidence="8">
    <location>
        <begin position="536"/>
        <end position="803"/>
    </location>
</feature>
<dbReference type="Pfam" id="PF00069">
    <property type="entry name" value="Pkinase"/>
    <property type="match status" value="2"/>
</dbReference>
<accession>A0A1I0TXL5</accession>
<dbReference type="PANTHER" id="PTHR43289:SF6">
    <property type="entry name" value="SERINE_THREONINE-PROTEIN KINASE NEKL-3"/>
    <property type="match status" value="1"/>
</dbReference>
<keyword evidence="4" id="KW-0547">Nucleotide-binding</keyword>
<dbReference type="InterPro" id="IPR011009">
    <property type="entry name" value="Kinase-like_dom_sf"/>
</dbReference>
<evidence type="ECO:0000256" key="6">
    <source>
        <dbReference type="ARBA" id="ARBA00022840"/>
    </source>
</evidence>
<feature type="domain" description="NERD" evidence="9">
    <location>
        <begin position="14"/>
        <end position="132"/>
    </location>
</feature>
<name>A0A1I0TXL5_9NOCA</name>
<dbReference type="EC" id="2.7.11.1" evidence="1"/>
<feature type="domain" description="Protein kinase" evidence="8">
    <location>
        <begin position="219"/>
        <end position="497"/>
    </location>
</feature>
<evidence type="ECO:0000313" key="11">
    <source>
        <dbReference type="Proteomes" id="UP000182054"/>
    </source>
</evidence>
<protein>
    <recommendedName>
        <fullName evidence="1">non-specific serine/threonine protein kinase</fullName>
        <ecNumber evidence="1">2.7.11.1</ecNumber>
    </recommendedName>
</protein>
<evidence type="ECO:0000256" key="1">
    <source>
        <dbReference type="ARBA" id="ARBA00012513"/>
    </source>
</evidence>